<comment type="caution">
    <text evidence="2">The sequence shown here is derived from an EMBL/GenBank/DDBJ whole genome shotgun (WGS) entry which is preliminary data.</text>
</comment>
<dbReference type="RefSeq" id="WP_184304603.1">
    <property type="nucleotide sequence ID" value="NZ_JACHXU010000006.1"/>
</dbReference>
<gene>
    <name evidence="2" type="ORF">FHS27_002045</name>
</gene>
<protein>
    <recommendedName>
        <fullName evidence="4">Formylmethanofuran dehydrogenase subunit B</fullName>
    </recommendedName>
</protein>
<dbReference type="Proteomes" id="UP000536179">
    <property type="component" value="Unassembled WGS sequence"/>
</dbReference>
<accession>A0A7W5DXA8</accession>
<reference evidence="2 3" key="1">
    <citation type="submission" date="2020-08" db="EMBL/GenBank/DDBJ databases">
        <title>Genomic Encyclopedia of Type Strains, Phase III (KMG-III): the genomes of soil and plant-associated and newly described type strains.</title>
        <authorList>
            <person name="Whitman W."/>
        </authorList>
    </citation>
    <scope>NUCLEOTIDE SEQUENCE [LARGE SCALE GENOMIC DNA]</scope>
    <source>
        <strain evidence="2 3">CECT 8075</strain>
    </source>
</reference>
<feature type="region of interest" description="Disordered" evidence="1">
    <location>
        <begin position="48"/>
        <end position="67"/>
    </location>
</feature>
<proteinExistence type="predicted"/>
<dbReference type="EMBL" id="JACHXU010000006">
    <property type="protein sequence ID" value="MBB3206236.1"/>
    <property type="molecule type" value="Genomic_DNA"/>
</dbReference>
<sequence length="364" mass="38789">MTLSGRLDDTAINQSIVCPLCPLHCDDVRLGETGDLIADHCPIVDEFNAPSSASDRESATLDSADSRSEDHGKRWRLVTTGVDLATARQLSDWQRDGQIDLTIESDASIQAILEVISRDGIVSATIADVATHADLIWTFGRVDEAWPRLMQKICQGPRGDANDNVCRFGECSADSLSQFAAATRPDSGSVSNVSAEIFGPAGQIDRWNSSKYAAILVGPGAFAPGEESISAAMLCRLVRLRNADSRCVLVTLDSAATLRSVCLWKTNESPSSIAPDNTDVTFDIRLGSPLNRDSCPSTLQIGGIDPGPKLAHAYRSSSTAGLHRRGMTIRGDGSVSLPLAAPMTCERPAPCEIIRGLISPLSPS</sequence>
<evidence type="ECO:0008006" key="4">
    <source>
        <dbReference type="Google" id="ProtNLM"/>
    </source>
</evidence>
<keyword evidence="3" id="KW-1185">Reference proteome</keyword>
<feature type="compositionally biased region" description="Basic and acidic residues" evidence="1">
    <location>
        <begin position="54"/>
        <end position="67"/>
    </location>
</feature>
<evidence type="ECO:0000256" key="1">
    <source>
        <dbReference type="SAM" id="MobiDB-lite"/>
    </source>
</evidence>
<organism evidence="2 3">
    <name type="scientific">Aporhodopirellula rubra</name>
    <dbReference type="NCBI Taxonomy" id="980271"/>
    <lineage>
        <taxon>Bacteria</taxon>
        <taxon>Pseudomonadati</taxon>
        <taxon>Planctomycetota</taxon>
        <taxon>Planctomycetia</taxon>
        <taxon>Pirellulales</taxon>
        <taxon>Pirellulaceae</taxon>
        <taxon>Aporhodopirellula</taxon>
    </lineage>
</organism>
<name>A0A7W5DXA8_9BACT</name>
<evidence type="ECO:0000313" key="2">
    <source>
        <dbReference type="EMBL" id="MBB3206236.1"/>
    </source>
</evidence>
<dbReference type="AlphaFoldDB" id="A0A7W5DXA8"/>
<evidence type="ECO:0000313" key="3">
    <source>
        <dbReference type="Proteomes" id="UP000536179"/>
    </source>
</evidence>